<evidence type="ECO:0000313" key="4">
    <source>
        <dbReference type="Proteomes" id="UP001255185"/>
    </source>
</evidence>
<organism evidence="3 4">
    <name type="scientific">Flavobacterium arsenatis</name>
    <dbReference type="NCBI Taxonomy" id="1484332"/>
    <lineage>
        <taxon>Bacteria</taxon>
        <taxon>Pseudomonadati</taxon>
        <taxon>Bacteroidota</taxon>
        <taxon>Flavobacteriia</taxon>
        <taxon>Flavobacteriales</taxon>
        <taxon>Flavobacteriaceae</taxon>
        <taxon>Flavobacterium</taxon>
    </lineage>
</organism>
<keyword evidence="4" id="KW-1185">Reference proteome</keyword>
<dbReference type="GO" id="GO:0016787">
    <property type="term" value="F:hydrolase activity"/>
    <property type="evidence" value="ECO:0007669"/>
    <property type="project" value="UniProtKB-KW"/>
</dbReference>
<keyword evidence="1" id="KW-0456">Lyase</keyword>
<dbReference type="PANTHER" id="PTHR21240">
    <property type="entry name" value="2-AMINO-3-CARBOXYLMUCONATE-6-SEMIALDEHYDE DECARBOXYLASE"/>
    <property type="match status" value="1"/>
</dbReference>
<dbReference type="SUPFAM" id="SSF51556">
    <property type="entry name" value="Metallo-dependent hydrolases"/>
    <property type="match status" value="1"/>
</dbReference>
<feature type="domain" description="Amidohydrolase-related" evidence="2">
    <location>
        <begin position="118"/>
        <end position="368"/>
    </location>
</feature>
<dbReference type="InterPro" id="IPR006680">
    <property type="entry name" value="Amidohydro-rel"/>
</dbReference>
<gene>
    <name evidence="3" type="ORF">J2X31_000124</name>
</gene>
<reference evidence="3 4" key="1">
    <citation type="submission" date="2023-07" db="EMBL/GenBank/DDBJ databases">
        <title>Sorghum-associated microbial communities from plants grown in Nebraska, USA.</title>
        <authorList>
            <person name="Schachtman D."/>
        </authorList>
    </citation>
    <scope>NUCLEOTIDE SEQUENCE [LARGE SCALE GENOMIC DNA]</scope>
    <source>
        <strain evidence="3 4">3773</strain>
    </source>
</reference>
<comment type="caution">
    <text evidence="3">The sequence shown here is derived from an EMBL/GenBank/DDBJ whole genome shotgun (WGS) entry which is preliminary data.</text>
</comment>
<dbReference type="Proteomes" id="UP001255185">
    <property type="component" value="Unassembled WGS sequence"/>
</dbReference>
<evidence type="ECO:0000313" key="3">
    <source>
        <dbReference type="EMBL" id="MDR6966131.1"/>
    </source>
</evidence>
<dbReference type="InterPro" id="IPR032465">
    <property type="entry name" value="ACMSD"/>
</dbReference>
<accession>A0ABU1TJW7</accession>
<evidence type="ECO:0000256" key="1">
    <source>
        <dbReference type="ARBA" id="ARBA00023239"/>
    </source>
</evidence>
<protein>
    <submittedName>
        <fullName evidence="3">TIM-barrel fold metal-dependent hydrolase</fullName>
    </submittedName>
</protein>
<proteinExistence type="predicted"/>
<dbReference type="RefSeq" id="WP_310023583.1">
    <property type="nucleotide sequence ID" value="NZ_JAVDVI010000001.1"/>
</dbReference>
<evidence type="ECO:0000259" key="2">
    <source>
        <dbReference type="Pfam" id="PF04909"/>
    </source>
</evidence>
<keyword evidence="3" id="KW-0378">Hydrolase</keyword>
<dbReference type="PANTHER" id="PTHR21240:SF28">
    <property type="entry name" value="ISO-OROTATE DECARBOXYLASE (EUROFUNG)"/>
    <property type="match status" value="1"/>
</dbReference>
<dbReference type="Pfam" id="PF04909">
    <property type="entry name" value="Amidohydro_2"/>
    <property type="match status" value="1"/>
</dbReference>
<dbReference type="InterPro" id="IPR032466">
    <property type="entry name" value="Metal_Hydrolase"/>
</dbReference>
<dbReference type="EMBL" id="JAVDVI010000001">
    <property type="protein sequence ID" value="MDR6966131.1"/>
    <property type="molecule type" value="Genomic_DNA"/>
</dbReference>
<dbReference type="Gene3D" id="3.20.20.140">
    <property type="entry name" value="Metal-dependent hydrolases"/>
    <property type="match status" value="1"/>
</dbReference>
<name>A0ABU1TJW7_9FLAO</name>
<sequence>MKNTFNTHVHIFNGQCAPKDFLQVGVALGDGISSFLKWLFQTKPVAWIIVKMGYLIPNKMLQFLKIGVMASQEQVLEYLLDGYKRTQYSDMKFIPLTLDMDYMTDTKNKPNQDFKSQIHEMVQLKKTYPDKIFPFYGIDPRNPETVTLKEFKSLFENHTFSGIKLYPANGFFPFDPRLDAMYQYAVAHNIPIMTHCTRGGSYFIGKDVWQLIPDVPPSLNPDHPEMLAINKRIQAYKKSTDKFFRSNGRVCNLFSHPSNYIPVLDKYPTLKLCIAHLGGDVEILGKDNKNSKQLSIHTKSHQLEENAQSWYGFILENILAPYPNTYADISYSLSDSSSMKILYNDLQSGKANAERMLFGTDYFMIQKEFTEMEAISTGEKELKQYLLKMMSDNNWKYLSRT</sequence>